<reference evidence="1" key="1">
    <citation type="submission" date="2021-12" db="EMBL/GenBank/DDBJ databases">
        <title>Prjna785345.</title>
        <authorList>
            <person name="Rujirawat T."/>
            <person name="Krajaejun T."/>
        </authorList>
    </citation>
    <scope>NUCLEOTIDE SEQUENCE</scope>
    <source>
        <strain evidence="1">Pi057C3</strain>
    </source>
</reference>
<evidence type="ECO:0000313" key="1">
    <source>
        <dbReference type="EMBL" id="KAJ0408966.1"/>
    </source>
</evidence>
<dbReference type="Proteomes" id="UP001209570">
    <property type="component" value="Unassembled WGS sequence"/>
</dbReference>
<proteinExistence type="predicted"/>
<evidence type="ECO:0000313" key="2">
    <source>
        <dbReference type="Proteomes" id="UP001209570"/>
    </source>
</evidence>
<protein>
    <submittedName>
        <fullName evidence="1">Uncharacterized protein</fullName>
    </submittedName>
</protein>
<organism evidence="1 2">
    <name type="scientific">Pythium insidiosum</name>
    <name type="common">Pythiosis disease agent</name>
    <dbReference type="NCBI Taxonomy" id="114742"/>
    <lineage>
        <taxon>Eukaryota</taxon>
        <taxon>Sar</taxon>
        <taxon>Stramenopiles</taxon>
        <taxon>Oomycota</taxon>
        <taxon>Peronosporomycetes</taxon>
        <taxon>Pythiales</taxon>
        <taxon>Pythiaceae</taxon>
        <taxon>Pythium</taxon>
    </lineage>
</organism>
<sequence>MPATSSVDAQRLEWTPCADAKSIPRAECSRVSVPLCYEGLCSDTDNGNATIELRTLRCQALADAHNTTGSNASTIFALAHRPFAEELTSSFSEARGWVHDIRNWCSDTYSTSLNVYVLESRITNLSSRWTLASKWRGESTALPLSIEALEFLEKTLGAGHLEALSVTAAAMDLATVHPLLVPADRRVFMMAYDGDTRVLQRFLQLNSTKMVRDNAVQGYVLVGPNPMAARDRDERFGAYADRWQTRCDRNLNCFTERPTNYQPVYDMLDGKTEGNNCAHFIRQTLPRWLDEQHASFAFRFFLAVWPQGMKLLRSLDLENGLTNTIRRCNDDDLTALTNWLGQANRDMGFEKLEIKSFHAIEHFLQLTELWPDPAPTQAELDTRLGSTRVSDGFLAAQLAPRYLLVLADPGLLEADPLLQIGMLF</sequence>
<comment type="caution">
    <text evidence="1">The sequence shown here is derived from an EMBL/GenBank/DDBJ whole genome shotgun (WGS) entry which is preliminary data.</text>
</comment>
<accession>A0AAD5LTF8</accession>
<dbReference type="AlphaFoldDB" id="A0AAD5LTF8"/>
<name>A0AAD5LTF8_PYTIN</name>
<dbReference type="EMBL" id="JAKCXM010000007">
    <property type="protein sequence ID" value="KAJ0408966.1"/>
    <property type="molecule type" value="Genomic_DNA"/>
</dbReference>
<keyword evidence="2" id="KW-1185">Reference proteome</keyword>
<gene>
    <name evidence="1" type="ORF">P43SY_002845</name>
</gene>